<feature type="region of interest" description="Disordered" evidence="1">
    <location>
        <begin position="1"/>
        <end position="21"/>
    </location>
</feature>
<evidence type="ECO:0000313" key="2">
    <source>
        <dbReference type="EMBL" id="KDP30245.1"/>
    </source>
</evidence>
<dbReference type="OrthoDB" id="1939347at2759"/>
<sequence>MTQSSEQQHSNRSNVPVSSSADTAVALPKNLFHHDDDMPEWCPPYAKLQRQVVSETVRLSICGSFPRSSASRLLPPISPGRGAYSPFFTNVYGNCPMDQNAKPPVRPDSWSSWIP</sequence>
<accession>A0A067KDD9</accession>
<dbReference type="AlphaFoldDB" id="A0A067KDD9"/>
<organism evidence="2 3">
    <name type="scientific">Jatropha curcas</name>
    <name type="common">Barbados nut</name>
    <dbReference type="NCBI Taxonomy" id="180498"/>
    <lineage>
        <taxon>Eukaryota</taxon>
        <taxon>Viridiplantae</taxon>
        <taxon>Streptophyta</taxon>
        <taxon>Embryophyta</taxon>
        <taxon>Tracheophyta</taxon>
        <taxon>Spermatophyta</taxon>
        <taxon>Magnoliopsida</taxon>
        <taxon>eudicotyledons</taxon>
        <taxon>Gunneridae</taxon>
        <taxon>Pentapetalae</taxon>
        <taxon>rosids</taxon>
        <taxon>fabids</taxon>
        <taxon>Malpighiales</taxon>
        <taxon>Euphorbiaceae</taxon>
        <taxon>Crotonoideae</taxon>
        <taxon>Jatropheae</taxon>
        <taxon>Jatropha</taxon>
    </lineage>
</organism>
<reference evidence="2 3" key="1">
    <citation type="journal article" date="2014" name="PLoS ONE">
        <title>Global Analysis of Gene Expression Profiles in Physic Nut (Jatropha curcas L.) Seedlings Exposed to Salt Stress.</title>
        <authorList>
            <person name="Zhang L."/>
            <person name="Zhang C."/>
            <person name="Wu P."/>
            <person name="Chen Y."/>
            <person name="Li M."/>
            <person name="Jiang H."/>
            <person name="Wu G."/>
        </authorList>
    </citation>
    <scope>NUCLEOTIDE SEQUENCE [LARGE SCALE GENOMIC DNA]</scope>
    <source>
        <strain evidence="3">cv. GZQX0401</strain>
        <tissue evidence="2">Young leaves</tissue>
    </source>
</reference>
<proteinExistence type="predicted"/>
<protein>
    <submittedName>
        <fullName evidence="2">Uncharacterized protein</fullName>
    </submittedName>
</protein>
<name>A0A067KDD9_JATCU</name>
<dbReference type="EMBL" id="KK914699">
    <property type="protein sequence ID" value="KDP30245.1"/>
    <property type="molecule type" value="Genomic_DNA"/>
</dbReference>
<dbReference type="Proteomes" id="UP000027138">
    <property type="component" value="Unassembled WGS sequence"/>
</dbReference>
<keyword evidence="3" id="KW-1185">Reference proteome</keyword>
<gene>
    <name evidence="2" type="ORF">JCGZ_17027</name>
</gene>
<evidence type="ECO:0000256" key="1">
    <source>
        <dbReference type="SAM" id="MobiDB-lite"/>
    </source>
</evidence>
<evidence type="ECO:0000313" key="3">
    <source>
        <dbReference type="Proteomes" id="UP000027138"/>
    </source>
</evidence>